<feature type="domain" description="VWFA" evidence="2">
    <location>
        <begin position="365"/>
        <end position="555"/>
    </location>
</feature>
<dbReference type="Proteomes" id="UP001386955">
    <property type="component" value="Unassembled WGS sequence"/>
</dbReference>
<dbReference type="Gene3D" id="3.40.50.410">
    <property type="entry name" value="von Willebrand factor, type A domain"/>
    <property type="match status" value="1"/>
</dbReference>
<keyword evidence="1" id="KW-1133">Transmembrane helix</keyword>
<dbReference type="AlphaFoldDB" id="A0AAN9XE49"/>
<protein>
    <recommendedName>
        <fullName evidence="2">VWFA domain-containing protein</fullName>
    </recommendedName>
</protein>
<dbReference type="SUPFAM" id="SSF53300">
    <property type="entry name" value="vWA-like"/>
    <property type="match status" value="1"/>
</dbReference>
<dbReference type="PROSITE" id="PS50234">
    <property type="entry name" value="VWFA"/>
    <property type="match status" value="1"/>
</dbReference>
<comment type="caution">
    <text evidence="3">The sequence shown here is derived from an EMBL/GenBank/DDBJ whole genome shotgun (WGS) entry which is preliminary data.</text>
</comment>
<dbReference type="PANTHER" id="PTHR46503">
    <property type="entry name" value="INTER-ALPHA-TRYPSIN INHIBITOR HEAVY CHAIN-LIKE PROTEIN"/>
    <property type="match status" value="1"/>
</dbReference>
<organism evidence="3 4">
    <name type="scientific">Psophocarpus tetragonolobus</name>
    <name type="common">Winged bean</name>
    <name type="synonym">Dolichos tetragonolobus</name>
    <dbReference type="NCBI Taxonomy" id="3891"/>
    <lineage>
        <taxon>Eukaryota</taxon>
        <taxon>Viridiplantae</taxon>
        <taxon>Streptophyta</taxon>
        <taxon>Embryophyta</taxon>
        <taxon>Tracheophyta</taxon>
        <taxon>Spermatophyta</taxon>
        <taxon>Magnoliopsida</taxon>
        <taxon>eudicotyledons</taxon>
        <taxon>Gunneridae</taxon>
        <taxon>Pentapetalae</taxon>
        <taxon>rosids</taxon>
        <taxon>fabids</taxon>
        <taxon>Fabales</taxon>
        <taxon>Fabaceae</taxon>
        <taxon>Papilionoideae</taxon>
        <taxon>50 kb inversion clade</taxon>
        <taxon>NPAAA clade</taxon>
        <taxon>indigoferoid/millettioid clade</taxon>
        <taxon>Phaseoleae</taxon>
        <taxon>Psophocarpus</taxon>
    </lineage>
</organism>
<evidence type="ECO:0000259" key="2">
    <source>
        <dbReference type="PROSITE" id="PS50234"/>
    </source>
</evidence>
<keyword evidence="1" id="KW-0812">Transmembrane</keyword>
<proteinExistence type="predicted"/>
<keyword evidence="1" id="KW-0472">Membrane</keyword>
<gene>
    <name evidence="3" type="ORF">VNO78_23087</name>
</gene>
<dbReference type="Pfam" id="PF13768">
    <property type="entry name" value="VWA_3"/>
    <property type="match status" value="1"/>
</dbReference>
<name>A0AAN9XE49_PSOTE</name>
<feature type="transmembrane region" description="Helical" evidence="1">
    <location>
        <begin position="12"/>
        <end position="31"/>
    </location>
</feature>
<dbReference type="InterPro" id="IPR036465">
    <property type="entry name" value="vWFA_dom_sf"/>
</dbReference>
<accession>A0AAN9XE49</accession>
<dbReference type="SMART" id="SM00327">
    <property type="entry name" value="VWA"/>
    <property type="match status" value="1"/>
</dbReference>
<dbReference type="InterPro" id="IPR002035">
    <property type="entry name" value="VWF_A"/>
</dbReference>
<reference evidence="3 4" key="1">
    <citation type="submission" date="2024-01" db="EMBL/GenBank/DDBJ databases">
        <title>The genomes of 5 underutilized Papilionoideae crops provide insights into root nodulation and disease resistanc.</title>
        <authorList>
            <person name="Jiang F."/>
        </authorList>
    </citation>
    <scope>NUCLEOTIDE SEQUENCE [LARGE SCALE GENOMIC DNA]</scope>
    <source>
        <strain evidence="3">DUOXIRENSHENG_FW03</strain>
        <tissue evidence="3">Leaves</tissue>
    </source>
</reference>
<keyword evidence="4" id="KW-1185">Reference proteome</keyword>
<sequence>MAPHCTLTFPLIYIYIYIYTNPFCFFSTLLLTSRSSSPAMAEDFSKAVDDGLKLSKRIYFGKDRAVAPPKPPPAMARSATSFLPSAPMVYALIYDPGIVDNPDIPSYQPHVYGRCDPPALIPLQMNAIMMEADCYHDTAFVTVSGTWRLHCVKGSRSCDCRIAVPMGHQGSILGVEVSVSRKTYSTQLVVMEDEKGNQNAAPPQNGGFLTSNIFTLTIPQIDGGSNLSIKLRWSQKIVYSNGQFSLNVPFNFPDFVNPAGKKICKREKIQINVDAVAGGGLLCKTISHPLKEVRRHAGSMSFLYESDVLSWTKVDFSFSYAVSSSHINGAVLLESASVLDFDKREMFYAYLSPGDIQSQKVFKKEIIFIIDISGSMRGKLIEDTKNALLAALSKLNQNDSFNIIAFNGETYLFSKSMELGSKEAVERATEWISSNFVAGGGTSLSHPLNTAIEMLSNTRRSVPIIFLVTDGTVEDERQICAMVKNRMINGESICPRIYTFGIGSFCNHYFLRMLAMVGRGQYGAALDVDFIEPQMLTLFDKASSLILANIKMDTLYDLDDLEVYPSHIPDLSSECPLILSGRYRGKFPETLKVEGILPDFTNFVVDLKIQNAKDIPIQRVSARDQIDHLTAQAWLLENKQLEQKVAKLSLQTGFMSEYTRMILLEANPPKKVKESAGTKEASKKNHPPFEAPVQDQRMILLPQLGVGFGNLTATAENTPPGYESKLPEVPEIFKAATNCCETLCSYCCCMCCIQCCTRINNQCATTLTQLCIGLGCFGCIQCCSEICCSGNEGG</sequence>
<evidence type="ECO:0000313" key="3">
    <source>
        <dbReference type="EMBL" id="KAK7388274.1"/>
    </source>
</evidence>
<evidence type="ECO:0000256" key="1">
    <source>
        <dbReference type="SAM" id="Phobius"/>
    </source>
</evidence>
<dbReference type="CDD" id="cd01461">
    <property type="entry name" value="vWA_interalpha_trypsin_inhibitor"/>
    <property type="match status" value="1"/>
</dbReference>
<dbReference type="PANTHER" id="PTHR46503:SF1">
    <property type="entry name" value="INTER-ALPHA-TRYPSIN INHIBITOR HEAVY CHAIN-LIKE PROTEIN"/>
    <property type="match status" value="1"/>
</dbReference>
<evidence type="ECO:0000313" key="4">
    <source>
        <dbReference type="Proteomes" id="UP001386955"/>
    </source>
</evidence>
<dbReference type="EMBL" id="JAYMYS010000006">
    <property type="protein sequence ID" value="KAK7388274.1"/>
    <property type="molecule type" value="Genomic_DNA"/>
</dbReference>